<evidence type="ECO:0000313" key="3">
    <source>
        <dbReference type="EMBL" id="KAG0489754.1"/>
    </source>
</evidence>
<evidence type="ECO:0000256" key="1">
    <source>
        <dbReference type="SAM" id="MobiDB-lite"/>
    </source>
</evidence>
<protein>
    <submittedName>
        <fullName evidence="3">Uncharacterized protein</fullName>
    </submittedName>
</protein>
<comment type="caution">
    <text evidence="3">The sequence shown here is derived from an EMBL/GenBank/DDBJ whole genome shotgun (WGS) entry which is preliminary data.</text>
</comment>
<gene>
    <name evidence="3" type="ORF">HPP92_006617</name>
    <name evidence="2" type="ORF">HPP92_006881</name>
</gene>
<dbReference type="EMBL" id="JADCNM010000003">
    <property type="protein sequence ID" value="KAG0489754.1"/>
    <property type="molecule type" value="Genomic_DNA"/>
</dbReference>
<dbReference type="AlphaFoldDB" id="A0A835REQ5"/>
<evidence type="ECO:0000313" key="2">
    <source>
        <dbReference type="EMBL" id="KAG0488070.1"/>
    </source>
</evidence>
<name>A0A835REQ5_VANPL</name>
<proteinExistence type="predicted"/>
<evidence type="ECO:0000313" key="4">
    <source>
        <dbReference type="Proteomes" id="UP000636800"/>
    </source>
</evidence>
<keyword evidence="4" id="KW-1185">Reference proteome</keyword>
<evidence type="ECO:0000313" key="5">
    <source>
        <dbReference type="Proteomes" id="UP000639772"/>
    </source>
</evidence>
<accession>A0A835REQ5</accession>
<sequence length="101" mass="10710">MLFLILKEKRNASDSESSGPEQDNVMIDSGPDEDVVREQKMYAFQSNVVNAEGSSFSVPDVRAENSLFQFSLSAGLPATRPATVCLNAAAKSAPLAQSSAA</sequence>
<dbReference type="EMBL" id="JADCNL010000003">
    <property type="protein sequence ID" value="KAG0488070.1"/>
    <property type="molecule type" value="Genomic_DNA"/>
</dbReference>
<reference evidence="4 5" key="1">
    <citation type="journal article" date="2020" name="Nat. Food">
        <title>A phased Vanilla planifolia genome enables genetic improvement of flavour and production.</title>
        <authorList>
            <person name="Hasing T."/>
            <person name="Tang H."/>
            <person name="Brym M."/>
            <person name="Khazi F."/>
            <person name="Huang T."/>
            <person name="Chambers A.H."/>
        </authorList>
    </citation>
    <scope>NUCLEOTIDE SEQUENCE [LARGE SCALE GENOMIC DNA]</scope>
    <source>
        <tissue evidence="3">Leaf</tissue>
    </source>
</reference>
<dbReference type="Proteomes" id="UP000636800">
    <property type="component" value="Chromosome 3"/>
</dbReference>
<dbReference type="Proteomes" id="UP000639772">
    <property type="component" value="Chromosome 3"/>
</dbReference>
<organism evidence="3 5">
    <name type="scientific">Vanilla planifolia</name>
    <name type="common">Vanilla</name>
    <dbReference type="NCBI Taxonomy" id="51239"/>
    <lineage>
        <taxon>Eukaryota</taxon>
        <taxon>Viridiplantae</taxon>
        <taxon>Streptophyta</taxon>
        <taxon>Embryophyta</taxon>
        <taxon>Tracheophyta</taxon>
        <taxon>Spermatophyta</taxon>
        <taxon>Magnoliopsida</taxon>
        <taxon>Liliopsida</taxon>
        <taxon>Asparagales</taxon>
        <taxon>Orchidaceae</taxon>
        <taxon>Vanilloideae</taxon>
        <taxon>Vanilleae</taxon>
        <taxon>Vanilla</taxon>
    </lineage>
</organism>
<feature type="region of interest" description="Disordered" evidence="1">
    <location>
        <begin position="6"/>
        <end position="32"/>
    </location>
</feature>